<dbReference type="EMBL" id="JN256079">
    <property type="protein sequence ID" value="AEL19979.1"/>
    <property type="molecule type" value="Genomic_DNA"/>
</dbReference>
<feature type="domain" description="DUF4326" evidence="1">
    <location>
        <begin position="41"/>
        <end position="141"/>
    </location>
</feature>
<dbReference type="OrthoDB" id="18711at10239"/>
<keyword evidence="3" id="KW-1185">Reference proteome</keyword>
<protein>
    <recommendedName>
        <fullName evidence="1">DUF4326 domain-containing protein</fullName>
    </recommendedName>
</protein>
<dbReference type="Pfam" id="PF14216">
    <property type="entry name" value="DUF4326"/>
    <property type="match status" value="1"/>
</dbReference>
<evidence type="ECO:0000313" key="3">
    <source>
        <dbReference type="Proteomes" id="UP000008519"/>
    </source>
</evidence>
<accession>G1FTZ5</accession>
<evidence type="ECO:0000259" key="1">
    <source>
        <dbReference type="Pfam" id="PF14216"/>
    </source>
</evidence>
<reference evidence="2 3" key="1">
    <citation type="journal article" date="2012" name="J. Virol.">
        <title>Complete Genome Sequences of 138 Mycobacteriophages.</title>
        <authorList>
            <consortium name="the Science Education Alliance Phage Hunters Advancing Genomics and Evolutionary Science Program"/>
            <consortium name="the KwaZulu-Natal Research Institute for Tuberculosis and HIV Mycobacterial Genetics Course Students"/>
            <consortium name="the Phage Hunters Integrating Research and Education Program"/>
            <person name="Hatfull G.F."/>
        </authorList>
    </citation>
    <scope>NUCLEOTIDE SEQUENCE [LARGE SCALE GENOMIC DNA]</scope>
    <source>
        <strain evidence="2">Charlie</strain>
    </source>
</reference>
<organism evidence="2 3">
    <name type="scientific">Mycobacterium phage Charlie</name>
    <dbReference type="NCBI Taxonomy" id="1056830"/>
    <lineage>
        <taxon>Viruses</taxon>
        <taxon>Duplodnaviria</taxon>
        <taxon>Heunggongvirae</taxon>
        <taxon>Uroviricota</taxon>
        <taxon>Caudoviricetes</taxon>
        <taxon>Nclasvirinae</taxon>
        <taxon>Charlievirus</taxon>
        <taxon>Charlievirus Charlie</taxon>
    </lineage>
</organism>
<evidence type="ECO:0000313" key="2">
    <source>
        <dbReference type="EMBL" id="AEL19979.1"/>
    </source>
</evidence>
<dbReference type="RefSeq" id="YP_009017053.1">
    <property type="nucleotide sequence ID" value="NC_023729.1"/>
</dbReference>
<dbReference type="InterPro" id="IPR025475">
    <property type="entry name" value="DUF4326"/>
</dbReference>
<dbReference type="GeneID" id="18565024"/>
<dbReference type="Proteomes" id="UP000008519">
    <property type="component" value="Segment"/>
</dbReference>
<gene>
    <name evidence="2" type="primary">57</name>
    <name evidence="2" type="ORF">CHARLIE_57</name>
</gene>
<proteinExistence type="predicted"/>
<sequence>MLTCRACAGPYDRCHAQWERHRKCCPDCTHTHQPRRIQRRRTKGWRMPEGAIYVGRPTKWGNPFFVEPWRRGEVRVLDLRPVSRWGQWWFSSREDAAAFAVQRYRETMTAAFAESVAQLRGHDLVCWCPLDQPCHADVLLELANAGTVR</sequence>
<dbReference type="KEGG" id="vg:18565024"/>
<name>G1FTZ5_9CAUD</name>